<dbReference type="Proteomes" id="UP000315522">
    <property type="component" value="Unassembled WGS sequence"/>
</dbReference>
<dbReference type="CDD" id="cd02440">
    <property type="entry name" value="AdoMet_MTases"/>
    <property type="match status" value="1"/>
</dbReference>
<dbReference type="GO" id="GO:0030791">
    <property type="term" value="F:arsenite methyltransferase activity"/>
    <property type="evidence" value="ECO:0007669"/>
    <property type="project" value="UniProtKB-EC"/>
</dbReference>
<evidence type="ECO:0000256" key="5">
    <source>
        <dbReference type="ARBA" id="ARBA00034545"/>
    </source>
</evidence>
<dbReference type="EC" id="2.1.1.137" evidence="4"/>
<protein>
    <recommendedName>
        <fullName evidence="5">Arsenite methyltransferase</fullName>
        <ecNumber evidence="4">2.1.1.137</ecNumber>
    </recommendedName>
</protein>
<sequence>MSTTSSVTPQMVVDHYSALARENDTKNTDHIQKVAESFGYAPEDLVGTPEGANLGVSCGNPLAAAGLKVGETVIDLGSGAGFDVFHAARKVGPKGLSIGVHMSRDMLDRAQTNASKASITNVKFVLSTITNSPWNPKMQIAKNEFPEELRMDMALYVGCISGVSLVGEYEGWLRAAGFEDVMIVDKHSHLNIYKERLQDEEEASCCSTSISKEKAAGRVADIDFNDWVSRLNLCPPRKFKKGTYIR</sequence>
<keyword evidence="11" id="KW-1185">Reference proteome</keyword>
<evidence type="ECO:0000256" key="4">
    <source>
        <dbReference type="ARBA" id="ARBA00034521"/>
    </source>
</evidence>
<organism evidence="10 11">
    <name type="scientific">Lachnellula willkommii</name>
    <dbReference type="NCBI Taxonomy" id="215461"/>
    <lineage>
        <taxon>Eukaryota</taxon>
        <taxon>Fungi</taxon>
        <taxon>Dikarya</taxon>
        <taxon>Ascomycota</taxon>
        <taxon>Pezizomycotina</taxon>
        <taxon>Leotiomycetes</taxon>
        <taxon>Helotiales</taxon>
        <taxon>Lachnaceae</taxon>
        <taxon>Lachnellula</taxon>
    </lineage>
</organism>
<evidence type="ECO:0000256" key="1">
    <source>
        <dbReference type="ARBA" id="ARBA00022679"/>
    </source>
</evidence>
<accession>A0A559MM61</accession>
<evidence type="ECO:0000256" key="3">
    <source>
        <dbReference type="ARBA" id="ARBA00034487"/>
    </source>
</evidence>
<name>A0A559MM61_9HELO</name>
<evidence type="ECO:0000313" key="11">
    <source>
        <dbReference type="Proteomes" id="UP000315522"/>
    </source>
</evidence>
<dbReference type="PANTHER" id="PTHR43675:SF8">
    <property type="entry name" value="ARSENITE METHYLTRANSFERASE"/>
    <property type="match status" value="1"/>
</dbReference>
<comment type="catalytic activity">
    <reaction evidence="8">
        <text>arsenic triglutathione + 3 [thioredoxin]-dithiol + 3 S-adenosyl-L-methionine = trimethylarsine + 3 [thioredoxin]-disulfide + 3 glutathione + 3 S-adenosyl-L-homocysteine + 3 H(+)</text>
        <dbReference type="Rhea" id="RHEA:69432"/>
        <dbReference type="Rhea" id="RHEA-COMP:10698"/>
        <dbReference type="Rhea" id="RHEA-COMP:10700"/>
        <dbReference type="ChEBI" id="CHEBI:15378"/>
        <dbReference type="ChEBI" id="CHEBI:27130"/>
        <dbReference type="ChEBI" id="CHEBI:29950"/>
        <dbReference type="ChEBI" id="CHEBI:50058"/>
        <dbReference type="ChEBI" id="CHEBI:57856"/>
        <dbReference type="ChEBI" id="CHEBI:57925"/>
        <dbReference type="ChEBI" id="CHEBI:59789"/>
        <dbReference type="ChEBI" id="CHEBI:183640"/>
        <dbReference type="EC" id="2.1.1.137"/>
    </reaction>
</comment>
<dbReference type="GO" id="GO:0032259">
    <property type="term" value="P:methylation"/>
    <property type="evidence" value="ECO:0007669"/>
    <property type="project" value="UniProtKB-KW"/>
</dbReference>
<feature type="domain" description="Methyltransferase" evidence="9">
    <location>
        <begin position="68"/>
        <end position="135"/>
    </location>
</feature>
<proteinExistence type="inferred from homology"/>
<comment type="catalytic activity">
    <reaction evidence="7">
        <text>arsenic triglutathione + 2 [thioredoxin]-dithiol + 2 S-adenosyl-L-methionine + H2O = dimethylarsinous acid + 2 [thioredoxin]-disulfide + 3 glutathione + 2 S-adenosyl-L-homocysteine + 2 H(+)</text>
        <dbReference type="Rhea" id="RHEA:69464"/>
        <dbReference type="Rhea" id="RHEA-COMP:10698"/>
        <dbReference type="Rhea" id="RHEA-COMP:10700"/>
        <dbReference type="ChEBI" id="CHEBI:15377"/>
        <dbReference type="ChEBI" id="CHEBI:15378"/>
        <dbReference type="ChEBI" id="CHEBI:23808"/>
        <dbReference type="ChEBI" id="CHEBI:29950"/>
        <dbReference type="ChEBI" id="CHEBI:50058"/>
        <dbReference type="ChEBI" id="CHEBI:57856"/>
        <dbReference type="ChEBI" id="CHEBI:57925"/>
        <dbReference type="ChEBI" id="CHEBI:59789"/>
        <dbReference type="ChEBI" id="CHEBI:183640"/>
        <dbReference type="EC" id="2.1.1.137"/>
    </reaction>
</comment>
<keyword evidence="1 10" id="KW-0808">Transferase</keyword>
<dbReference type="InterPro" id="IPR026669">
    <property type="entry name" value="Arsenite_MeTrfase-like"/>
</dbReference>
<dbReference type="EMBL" id="QGML01000048">
    <property type="protein sequence ID" value="TVY94047.1"/>
    <property type="molecule type" value="Genomic_DNA"/>
</dbReference>
<gene>
    <name evidence="10" type="primary">arsM</name>
    <name evidence="10" type="ORF">LAWI1_G001011</name>
</gene>
<comment type="similarity">
    <text evidence="3">Belongs to the methyltransferase superfamily. Arsenite methyltransferase family.</text>
</comment>
<dbReference type="PANTHER" id="PTHR43675">
    <property type="entry name" value="ARSENITE METHYLTRANSFERASE"/>
    <property type="match status" value="1"/>
</dbReference>
<evidence type="ECO:0000256" key="7">
    <source>
        <dbReference type="ARBA" id="ARBA00047943"/>
    </source>
</evidence>
<keyword evidence="2" id="KW-0949">S-adenosyl-L-methionine</keyword>
<comment type="catalytic activity">
    <reaction evidence="6">
        <text>arsenic triglutathione + [thioredoxin]-dithiol + S-adenosyl-L-methionine + 2 H2O = methylarsonous acid + [thioredoxin]-disulfide + 3 glutathione + S-adenosyl-L-homocysteine + H(+)</text>
        <dbReference type="Rhea" id="RHEA:69460"/>
        <dbReference type="Rhea" id="RHEA-COMP:10698"/>
        <dbReference type="Rhea" id="RHEA-COMP:10700"/>
        <dbReference type="ChEBI" id="CHEBI:15377"/>
        <dbReference type="ChEBI" id="CHEBI:15378"/>
        <dbReference type="ChEBI" id="CHEBI:17826"/>
        <dbReference type="ChEBI" id="CHEBI:29950"/>
        <dbReference type="ChEBI" id="CHEBI:50058"/>
        <dbReference type="ChEBI" id="CHEBI:57856"/>
        <dbReference type="ChEBI" id="CHEBI:57925"/>
        <dbReference type="ChEBI" id="CHEBI:59789"/>
        <dbReference type="ChEBI" id="CHEBI:183640"/>
        <dbReference type="EC" id="2.1.1.137"/>
    </reaction>
</comment>
<comment type="caution">
    <text evidence="10">The sequence shown here is derived from an EMBL/GenBank/DDBJ whole genome shotgun (WGS) entry which is preliminary data.</text>
</comment>
<keyword evidence="10" id="KW-0489">Methyltransferase</keyword>
<evidence type="ECO:0000256" key="6">
    <source>
        <dbReference type="ARBA" id="ARBA00047941"/>
    </source>
</evidence>
<evidence type="ECO:0000259" key="9">
    <source>
        <dbReference type="Pfam" id="PF13847"/>
    </source>
</evidence>
<dbReference type="AlphaFoldDB" id="A0A559MM61"/>
<dbReference type="InterPro" id="IPR029063">
    <property type="entry name" value="SAM-dependent_MTases_sf"/>
</dbReference>
<dbReference type="Gene3D" id="3.40.50.150">
    <property type="entry name" value="Vaccinia Virus protein VP39"/>
    <property type="match status" value="2"/>
</dbReference>
<dbReference type="InterPro" id="IPR025714">
    <property type="entry name" value="Methyltranfer_dom"/>
</dbReference>
<reference evidence="10 11" key="1">
    <citation type="submission" date="2018-05" db="EMBL/GenBank/DDBJ databases">
        <title>Genome sequencing and assembly of the regulated plant pathogen Lachnellula willkommii and related sister species for the development of diagnostic species identification markers.</title>
        <authorList>
            <person name="Giroux E."/>
            <person name="Bilodeau G."/>
        </authorList>
    </citation>
    <scope>NUCLEOTIDE SEQUENCE [LARGE SCALE GENOMIC DNA]</scope>
    <source>
        <strain evidence="10 11">CBS 172.35</strain>
    </source>
</reference>
<dbReference type="Pfam" id="PF13847">
    <property type="entry name" value="Methyltransf_31"/>
    <property type="match status" value="1"/>
</dbReference>
<evidence type="ECO:0000313" key="10">
    <source>
        <dbReference type="EMBL" id="TVY94047.1"/>
    </source>
</evidence>
<evidence type="ECO:0000256" key="2">
    <source>
        <dbReference type="ARBA" id="ARBA00022691"/>
    </source>
</evidence>
<evidence type="ECO:0000256" key="8">
    <source>
        <dbReference type="ARBA" id="ARBA00048428"/>
    </source>
</evidence>
<dbReference type="SUPFAM" id="SSF53335">
    <property type="entry name" value="S-adenosyl-L-methionine-dependent methyltransferases"/>
    <property type="match status" value="1"/>
</dbReference>